<comment type="caution">
    <text evidence="3">The sequence shown here is derived from an EMBL/GenBank/DDBJ whole genome shotgun (WGS) entry which is preliminary data.</text>
</comment>
<feature type="signal peptide" evidence="2">
    <location>
        <begin position="1"/>
        <end position="29"/>
    </location>
</feature>
<keyword evidence="1" id="KW-0472">Membrane</keyword>
<dbReference type="EMBL" id="LSRX01000142">
    <property type="protein sequence ID" value="OLQ07308.1"/>
    <property type="molecule type" value="Genomic_DNA"/>
</dbReference>
<protein>
    <submittedName>
        <fullName evidence="3">Uncharacterized protein</fullName>
    </submittedName>
</protein>
<dbReference type="Proteomes" id="UP000186817">
    <property type="component" value="Unassembled WGS sequence"/>
</dbReference>
<evidence type="ECO:0000256" key="2">
    <source>
        <dbReference type="SAM" id="SignalP"/>
    </source>
</evidence>
<keyword evidence="1" id="KW-1133">Transmembrane helix</keyword>
<evidence type="ECO:0000256" key="1">
    <source>
        <dbReference type="SAM" id="Phobius"/>
    </source>
</evidence>
<dbReference type="AlphaFoldDB" id="A0A1Q9EIW7"/>
<dbReference type="OrthoDB" id="447678at2759"/>
<proteinExistence type="predicted"/>
<evidence type="ECO:0000313" key="3">
    <source>
        <dbReference type="EMBL" id="OLQ07308.1"/>
    </source>
</evidence>
<feature type="transmembrane region" description="Helical" evidence="1">
    <location>
        <begin position="213"/>
        <end position="235"/>
    </location>
</feature>
<feature type="chain" id="PRO_5010163384" evidence="2">
    <location>
        <begin position="30"/>
        <end position="265"/>
    </location>
</feature>
<name>A0A1Q9EIW7_SYMMI</name>
<organism evidence="3 4">
    <name type="scientific">Symbiodinium microadriaticum</name>
    <name type="common">Dinoflagellate</name>
    <name type="synonym">Zooxanthella microadriatica</name>
    <dbReference type="NCBI Taxonomy" id="2951"/>
    <lineage>
        <taxon>Eukaryota</taxon>
        <taxon>Sar</taxon>
        <taxon>Alveolata</taxon>
        <taxon>Dinophyceae</taxon>
        <taxon>Suessiales</taxon>
        <taxon>Symbiodiniaceae</taxon>
        <taxon>Symbiodinium</taxon>
    </lineage>
</organism>
<keyword evidence="4" id="KW-1185">Reference proteome</keyword>
<reference evidence="3 4" key="1">
    <citation type="submission" date="2016-02" db="EMBL/GenBank/DDBJ databases">
        <title>Genome analysis of coral dinoflagellate symbionts highlights evolutionary adaptations to a symbiotic lifestyle.</title>
        <authorList>
            <person name="Aranda M."/>
            <person name="Li Y."/>
            <person name="Liew Y.J."/>
            <person name="Baumgarten S."/>
            <person name="Simakov O."/>
            <person name="Wilson M."/>
            <person name="Piel J."/>
            <person name="Ashoor H."/>
            <person name="Bougouffa S."/>
            <person name="Bajic V.B."/>
            <person name="Ryu T."/>
            <person name="Ravasi T."/>
            <person name="Bayer T."/>
            <person name="Micklem G."/>
            <person name="Kim H."/>
            <person name="Bhak J."/>
            <person name="Lajeunesse T.C."/>
            <person name="Voolstra C.R."/>
        </authorList>
    </citation>
    <scope>NUCLEOTIDE SEQUENCE [LARGE SCALE GENOMIC DNA]</scope>
    <source>
        <strain evidence="3 4">CCMP2467</strain>
    </source>
</reference>
<accession>A0A1Q9EIW7</accession>
<keyword evidence="2" id="KW-0732">Signal</keyword>
<sequence length="265" mass="30467">MPCSQPWHAQVTRKCRLLHLHLWRLVFEAQLLMTAQVKQLEQRTDDQKAELAPAERSERIKRQSERLSGVALRNETECSYGSYDLVMRMVQDNTVSYLSPARFPSRQAELELRLDKPKKELDSKITLKDQVVDLQCQLNTPLCLHHAFHRRALAMDLVGICSYPIIMEFHEYLMSHLTVEPPPGYNHVTIHQVLAADRAAWLRLALLRNCQRVFVLGLTANFLLTLSCHCFRGILRRAAPPLRRAAVARAESTCVRNPTARNLIL</sequence>
<gene>
    <name evidence="3" type="ORF">AK812_SmicGene9290</name>
</gene>
<evidence type="ECO:0000313" key="4">
    <source>
        <dbReference type="Proteomes" id="UP000186817"/>
    </source>
</evidence>
<keyword evidence="1" id="KW-0812">Transmembrane</keyword>